<feature type="region of interest" description="Disordered" evidence="1">
    <location>
        <begin position="139"/>
        <end position="188"/>
    </location>
</feature>
<proteinExistence type="predicted"/>
<name>A0AAN6PD65_9PEZI</name>
<dbReference type="EMBL" id="MU854450">
    <property type="protein sequence ID" value="KAK4035242.1"/>
    <property type="molecule type" value="Genomic_DNA"/>
</dbReference>
<feature type="compositionally biased region" description="Gly residues" evidence="1">
    <location>
        <begin position="155"/>
        <end position="168"/>
    </location>
</feature>
<dbReference type="Proteomes" id="UP001303115">
    <property type="component" value="Unassembled WGS sequence"/>
</dbReference>
<gene>
    <name evidence="2" type="ORF">C8A01DRAFT_38264</name>
</gene>
<protein>
    <recommendedName>
        <fullName evidence="4">RING-type domain-containing protein</fullName>
    </recommendedName>
</protein>
<sequence>MKITCTICTNPLPPPPQHTSSHHHHPKTVAVTFPCTHIHCLPCLRRNYTLSTTPIENVPFRPVQCCPNTRLPLPILRHALGLNSAEVASYRARLAEYDSPVKLYCFDRVRCGRFIPTVLRDGRVGRCRGCWGRTCVRCGGRAHSSSSSSSSSGGRCEGGGDVGKGGGVGRRKSVEEEEFRRVVREMGW</sequence>
<evidence type="ECO:0000313" key="2">
    <source>
        <dbReference type="EMBL" id="KAK4035242.1"/>
    </source>
</evidence>
<evidence type="ECO:0008006" key="4">
    <source>
        <dbReference type="Google" id="ProtNLM"/>
    </source>
</evidence>
<keyword evidence="3" id="KW-1185">Reference proteome</keyword>
<reference evidence="3" key="1">
    <citation type="journal article" date="2023" name="Mol. Phylogenet. Evol.">
        <title>Genome-scale phylogeny and comparative genomics of the fungal order Sordariales.</title>
        <authorList>
            <person name="Hensen N."/>
            <person name="Bonometti L."/>
            <person name="Westerberg I."/>
            <person name="Brannstrom I.O."/>
            <person name="Guillou S."/>
            <person name="Cros-Aarteil S."/>
            <person name="Calhoun S."/>
            <person name="Haridas S."/>
            <person name="Kuo A."/>
            <person name="Mondo S."/>
            <person name="Pangilinan J."/>
            <person name="Riley R."/>
            <person name="LaButti K."/>
            <person name="Andreopoulos B."/>
            <person name="Lipzen A."/>
            <person name="Chen C."/>
            <person name="Yan M."/>
            <person name="Daum C."/>
            <person name="Ng V."/>
            <person name="Clum A."/>
            <person name="Steindorff A."/>
            <person name="Ohm R.A."/>
            <person name="Martin F."/>
            <person name="Silar P."/>
            <person name="Natvig D.O."/>
            <person name="Lalanne C."/>
            <person name="Gautier V."/>
            <person name="Ament-Velasquez S.L."/>
            <person name="Kruys A."/>
            <person name="Hutchinson M.I."/>
            <person name="Powell A.J."/>
            <person name="Barry K."/>
            <person name="Miller A.N."/>
            <person name="Grigoriev I.V."/>
            <person name="Debuchy R."/>
            <person name="Gladieux P."/>
            <person name="Hiltunen Thoren M."/>
            <person name="Johannesson H."/>
        </authorList>
    </citation>
    <scope>NUCLEOTIDE SEQUENCE [LARGE SCALE GENOMIC DNA]</scope>
    <source>
        <strain evidence="3">CBS 284.82</strain>
    </source>
</reference>
<dbReference type="SUPFAM" id="SSF57850">
    <property type="entry name" value="RING/U-box"/>
    <property type="match status" value="1"/>
</dbReference>
<dbReference type="AlphaFoldDB" id="A0AAN6PD65"/>
<feature type="compositionally biased region" description="Low complexity" evidence="1">
    <location>
        <begin position="139"/>
        <end position="154"/>
    </location>
</feature>
<organism evidence="2 3">
    <name type="scientific">Parachaetomium inaequale</name>
    <dbReference type="NCBI Taxonomy" id="2588326"/>
    <lineage>
        <taxon>Eukaryota</taxon>
        <taxon>Fungi</taxon>
        <taxon>Dikarya</taxon>
        <taxon>Ascomycota</taxon>
        <taxon>Pezizomycotina</taxon>
        <taxon>Sordariomycetes</taxon>
        <taxon>Sordariomycetidae</taxon>
        <taxon>Sordariales</taxon>
        <taxon>Chaetomiaceae</taxon>
        <taxon>Parachaetomium</taxon>
    </lineage>
</organism>
<feature type="compositionally biased region" description="Basic and acidic residues" evidence="1">
    <location>
        <begin position="172"/>
        <end position="188"/>
    </location>
</feature>
<evidence type="ECO:0000256" key="1">
    <source>
        <dbReference type="SAM" id="MobiDB-lite"/>
    </source>
</evidence>
<accession>A0AAN6PD65</accession>
<evidence type="ECO:0000313" key="3">
    <source>
        <dbReference type="Proteomes" id="UP001303115"/>
    </source>
</evidence>
<comment type="caution">
    <text evidence="2">The sequence shown here is derived from an EMBL/GenBank/DDBJ whole genome shotgun (WGS) entry which is preliminary data.</text>
</comment>